<sequence length="334" mass="36809">MGMDPSTGIHPFLPPKLPKAERGGGWIFNLVKSVVLGPTVALVRLLGIGAAAVLERACTGAACLIPIAKIRHKWLSLSRMILCRLVLLFSGFLWIDSRIVTLKKGRQTAVQSPKKSAVSSGDIIISNHTSYIDILYLTYRFNPVFVQIDNATHYVKPMSPWEAFFSAGTPPPALLQANEAKSLSSITDEARQNGTGPVVVFPENTTSNGKALISFVPLFSNPENEDIDSKLHLIYLSYPAWLFSPTLTVGNRFLHFLKLLCQFYNVLKVRELAAAECPGFESAEPSASDISSSNDPVDMDSQIASTFIHLSRLRSTKLTALDKRDFLNYYSTHH</sequence>
<evidence type="ECO:0000256" key="2">
    <source>
        <dbReference type="ARBA" id="ARBA00008655"/>
    </source>
</evidence>
<evidence type="ECO:0000256" key="8">
    <source>
        <dbReference type="ARBA" id="ARBA00023315"/>
    </source>
</evidence>
<comment type="caution">
    <text evidence="10">The sequence shown here is derived from an EMBL/GenBank/DDBJ whole genome shotgun (WGS) entry which is preliminary data.</text>
</comment>
<keyword evidence="3" id="KW-0808">Transferase</keyword>
<name>A0A9W8A6B5_9FUNG</name>
<organism evidence="10 11">
    <name type="scientific">Mycoemilia scoparia</name>
    <dbReference type="NCBI Taxonomy" id="417184"/>
    <lineage>
        <taxon>Eukaryota</taxon>
        <taxon>Fungi</taxon>
        <taxon>Fungi incertae sedis</taxon>
        <taxon>Zoopagomycota</taxon>
        <taxon>Kickxellomycotina</taxon>
        <taxon>Kickxellomycetes</taxon>
        <taxon>Kickxellales</taxon>
        <taxon>Kickxellaceae</taxon>
        <taxon>Mycoemilia</taxon>
    </lineage>
</organism>
<evidence type="ECO:0000256" key="6">
    <source>
        <dbReference type="ARBA" id="ARBA00023098"/>
    </source>
</evidence>
<dbReference type="EMBL" id="JANBPU010000018">
    <property type="protein sequence ID" value="KAJ1920057.1"/>
    <property type="molecule type" value="Genomic_DNA"/>
</dbReference>
<protein>
    <submittedName>
        <fullName evidence="10">Vacuolar protein sorting protein vps66</fullName>
    </submittedName>
</protein>
<keyword evidence="4" id="KW-0812">Transmembrane</keyword>
<keyword evidence="7" id="KW-0472">Membrane</keyword>
<dbReference type="SUPFAM" id="SSF69593">
    <property type="entry name" value="Glycerol-3-phosphate (1)-acyltransferase"/>
    <property type="match status" value="1"/>
</dbReference>
<evidence type="ECO:0000313" key="11">
    <source>
        <dbReference type="Proteomes" id="UP001150538"/>
    </source>
</evidence>
<proteinExistence type="inferred from homology"/>
<reference evidence="10" key="1">
    <citation type="submission" date="2022-07" db="EMBL/GenBank/DDBJ databases">
        <title>Phylogenomic reconstructions and comparative analyses of Kickxellomycotina fungi.</title>
        <authorList>
            <person name="Reynolds N.K."/>
            <person name="Stajich J.E."/>
            <person name="Barry K."/>
            <person name="Grigoriev I.V."/>
            <person name="Crous P."/>
            <person name="Smith M.E."/>
        </authorList>
    </citation>
    <scope>NUCLEOTIDE SEQUENCE</scope>
    <source>
        <strain evidence="10">NBRC 100468</strain>
    </source>
</reference>
<evidence type="ECO:0000256" key="7">
    <source>
        <dbReference type="ARBA" id="ARBA00023136"/>
    </source>
</evidence>
<keyword evidence="11" id="KW-1185">Reference proteome</keyword>
<gene>
    <name evidence="10" type="primary">vps66</name>
    <name evidence="10" type="ORF">H4219_001586</name>
</gene>
<keyword evidence="8" id="KW-0012">Acyltransferase</keyword>
<comment type="similarity">
    <text evidence="2">Belongs to the 1-acyl-sn-glycerol-3-phosphate acyltransferase family.</text>
</comment>
<dbReference type="Proteomes" id="UP001150538">
    <property type="component" value="Unassembled WGS sequence"/>
</dbReference>
<dbReference type="Pfam" id="PF01553">
    <property type="entry name" value="Acyltransferase"/>
    <property type="match status" value="1"/>
</dbReference>
<evidence type="ECO:0000256" key="4">
    <source>
        <dbReference type="ARBA" id="ARBA00022692"/>
    </source>
</evidence>
<dbReference type="InterPro" id="IPR002123">
    <property type="entry name" value="Plipid/glycerol_acylTrfase"/>
</dbReference>
<accession>A0A9W8A6B5</accession>
<keyword evidence="6" id="KW-0443">Lipid metabolism</keyword>
<comment type="subcellular location">
    <subcellularLocation>
        <location evidence="1">Membrane</location>
    </subcellularLocation>
</comment>
<keyword evidence="5" id="KW-1133">Transmembrane helix</keyword>
<dbReference type="OrthoDB" id="272512at2759"/>
<evidence type="ECO:0000256" key="3">
    <source>
        <dbReference type="ARBA" id="ARBA00022679"/>
    </source>
</evidence>
<evidence type="ECO:0000256" key="5">
    <source>
        <dbReference type="ARBA" id="ARBA00022989"/>
    </source>
</evidence>
<evidence type="ECO:0000313" key="10">
    <source>
        <dbReference type="EMBL" id="KAJ1920057.1"/>
    </source>
</evidence>
<feature type="domain" description="Phospholipid/glycerol acyltransferase" evidence="9">
    <location>
        <begin position="111"/>
        <end position="215"/>
    </location>
</feature>
<evidence type="ECO:0000259" key="9">
    <source>
        <dbReference type="Pfam" id="PF01553"/>
    </source>
</evidence>
<evidence type="ECO:0000256" key="1">
    <source>
        <dbReference type="ARBA" id="ARBA00004370"/>
    </source>
</evidence>
<dbReference type="GO" id="GO:0006629">
    <property type="term" value="P:lipid metabolic process"/>
    <property type="evidence" value="ECO:0007669"/>
    <property type="project" value="UniProtKB-KW"/>
</dbReference>
<dbReference type="GO" id="GO:0016746">
    <property type="term" value="F:acyltransferase activity"/>
    <property type="evidence" value="ECO:0007669"/>
    <property type="project" value="UniProtKB-KW"/>
</dbReference>
<dbReference type="AlphaFoldDB" id="A0A9W8A6B5"/>
<dbReference type="PANTHER" id="PTHR23063">
    <property type="entry name" value="PHOSPHOLIPID ACYLTRANSFERASE"/>
    <property type="match status" value="1"/>
</dbReference>
<dbReference type="PANTHER" id="PTHR23063:SF60">
    <property type="entry name" value="LYSOPHOSPHATIDIC ACID:OLEOYL-COA ACYLTRANSFERASE 1"/>
    <property type="match status" value="1"/>
</dbReference>
<dbReference type="GO" id="GO:0016020">
    <property type="term" value="C:membrane"/>
    <property type="evidence" value="ECO:0007669"/>
    <property type="project" value="UniProtKB-SubCell"/>
</dbReference>